<evidence type="ECO:0000313" key="1">
    <source>
        <dbReference type="EMBL" id="KNZ49146.1"/>
    </source>
</evidence>
<dbReference type="VEuPathDB" id="FungiDB:VP01_5184g1"/>
<dbReference type="EMBL" id="LAVV01010369">
    <property type="protein sequence ID" value="KNZ49146.1"/>
    <property type="molecule type" value="Genomic_DNA"/>
</dbReference>
<evidence type="ECO:0000313" key="2">
    <source>
        <dbReference type="Proteomes" id="UP000037035"/>
    </source>
</evidence>
<dbReference type="AlphaFoldDB" id="A0A0L6UKS4"/>
<name>A0A0L6UKS4_9BASI</name>
<proteinExistence type="predicted"/>
<accession>A0A0L6UKS4</accession>
<reference evidence="1 2" key="1">
    <citation type="submission" date="2015-08" db="EMBL/GenBank/DDBJ databases">
        <title>Next Generation Sequencing and Analysis of the Genome of Puccinia sorghi L Schw, the Causal Agent of Maize Common Rust.</title>
        <authorList>
            <person name="Rochi L."/>
            <person name="Burguener G."/>
            <person name="Darino M."/>
            <person name="Turjanski A."/>
            <person name="Kreff E."/>
            <person name="Dieguez M.J."/>
            <person name="Sacco F."/>
        </authorList>
    </citation>
    <scope>NUCLEOTIDE SEQUENCE [LARGE SCALE GENOMIC DNA]</scope>
    <source>
        <strain evidence="1 2">RO10H11247</strain>
    </source>
</reference>
<keyword evidence="2" id="KW-1185">Reference proteome</keyword>
<feature type="non-terminal residue" evidence="1">
    <location>
        <position position="70"/>
    </location>
</feature>
<comment type="caution">
    <text evidence="1">The sequence shown here is derived from an EMBL/GenBank/DDBJ whole genome shotgun (WGS) entry which is preliminary data.</text>
</comment>
<protein>
    <submittedName>
        <fullName evidence="1">Uncharacterized protein</fullName>
    </submittedName>
</protein>
<sequence length="70" mass="7850">MTEEGITEVAIHDSLMARCSYLPSMREDVRNNPHVVWGESDPPDVLDQPGTRVKNALSQHWPKYVATAAM</sequence>
<gene>
    <name evidence="1" type="ORF">VP01_5184g1</name>
</gene>
<organism evidence="1 2">
    <name type="scientific">Puccinia sorghi</name>
    <dbReference type="NCBI Taxonomy" id="27349"/>
    <lineage>
        <taxon>Eukaryota</taxon>
        <taxon>Fungi</taxon>
        <taxon>Dikarya</taxon>
        <taxon>Basidiomycota</taxon>
        <taxon>Pucciniomycotina</taxon>
        <taxon>Pucciniomycetes</taxon>
        <taxon>Pucciniales</taxon>
        <taxon>Pucciniaceae</taxon>
        <taxon>Puccinia</taxon>
    </lineage>
</organism>
<dbReference type="Proteomes" id="UP000037035">
    <property type="component" value="Unassembled WGS sequence"/>
</dbReference>